<dbReference type="OrthoDB" id="9808458at2"/>
<evidence type="ECO:0000313" key="10">
    <source>
        <dbReference type="EMBL" id="QDU35070.1"/>
    </source>
</evidence>
<protein>
    <submittedName>
        <fullName evidence="10">Putative adenine permease PurP</fullName>
    </submittedName>
</protein>
<evidence type="ECO:0000256" key="6">
    <source>
        <dbReference type="ARBA" id="ARBA00022989"/>
    </source>
</evidence>
<dbReference type="InterPro" id="IPR026033">
    <property type="entry name" value="Azg-like_bact_archaea"/>
</dbReference>
<feature type="transmembrane region" description="Helical" evidence="9">
    <location>
        <begin position="102"/>
        <end position="124"/>
    </location>
</feature>
<gene>
    <name evidence="10" type="primary">purP</name>
    <name evidence="10" type="ORF">KS4_31480</name>
</gene>
<evidence type="ECO:0000256" key="5">
    <source>
        <dbReference type="ARBA" id="ARBA00022692"/>
    </source>
</evidence>
<evidence type="ECO:0000256" key="7">
    <source>
        <dbReference type="ARBA" id="ARBA00023136"/>
    </source>
</evidence>
<feature type="transmembrane region" description="Helical" evidence="9">
    <location>
        <begin position="173"/>
        <end position="191"/>
    </location>
</feature>
<feature type="transmembrane region" description="Helical" evidence="9">
    <location>
        <begin position="20"/>
        <end position="37"/>
    </location>
</feature>
<feature type="transmembrane region" description="Helical" evidence="9">
    <location>
        <begin position="136"/>
        <end position="153"/>
    </location>
</feature>
<keyword evidence="4 8" id="KW-1003">Cell membrane</keyword>
<dbReference type="Proteomes" id="UP000317369">
    <property type="component" value="Chromosome"/>
</dbReference>
<sequence>MLNKIFQLQDNNTNVRTEVLAGITTFLTMAYIIFVQANLMSSSGIESGAAIMATCLASAFATLLMGLWAKYPIALAPGMGVNAYFAYTLIPALQEEGYAAPWQVGLGVVFVAGLAFILLTAVGIRETIMNAISRSMKNAIAVGIGLFIAFIGLKNATVIAPHAATYITLTDNLLNPDLAVFLVGLFVAAACHDRKIKGSILLGILASFITAIALKNILPMTAWAESDFVTNSALMQQFTLTHVTENGILETPPSIMPTLLQMDIAAVFSTFVFPFVIIFLFIDMFDTMGTLIGVSEQAGFVKDGKIPRVGKAMGADALGTTVGATLGTSTVTAYIESAAGVEQGGRTGLTAVVVAIGFLLAIFFTPVIQIIASYPSITAPALVIVGAMMIRNVVRIDWDDYSESIPAFLIIVGIPFSFSIGDGMAIGFIAYPIIKVLSGKRKDLNFTSVVLAIALLGYFIFLRAEF</sequence>
<dbReference type="PANTHER" id="PTHR43337">
    <property type="entry name" value="XANTHINE/URACIL PERMEASE C887.17-RELATED"/>
    <property type="match status" value="1"/>
</dbReference>
<feature type="transmembrane region" description="Helical" evidence="9">
    <location>
        <begin position="49"/>
        <end position="69"/>
    </location>
</feature>
<dbReference type="GO" id="GO:0005886">
    <property type="term" value="C:plasma membrane"/>
    <property type="evidence" value="ECO:0007669"/>
    <property type="project" value="UniProtKB-SubCell"/>
</dbReference>
<dbReference type="AlphaFoldDB" id="A0A517YXW5"/>
<feature type="transmembrane region" description="Helical" evidence="9">
    <location>
        <begin position="406"/>
        <end position="434"/>
    </location>
</feature>
<reference evidence="10 11" key="1">
    <citation type="submission" date="2019-02" db="EMBL/GenBank/DDBJ databases">
        <title>Deep-cultivation of Planctomycetes and their phenomic and genomic characterization uncovers novel biology.</title>
        <authorList>
            <person name="Wiegand S."/>
            <person name="Jogler M."/>
            <person name="Boedeker C."/>
            <person name="Pinto D."/>
            <person name="Vollmers J."/>
            <person name="Rivas-Marin E."/>
            <person name="Kohn T."/>
            <person name="Peeters S.H."/>
            <person name="Heuer A."/>
            <person name="Rast P."/>
            <person name="Oberbeckmann S."/>
            <person name="Bunk B."/>
            <person name="Jeske O."/>
            <person name="Meyerdierks A."/>
            <person name="Storesund J.E."/>
            <person name="Kallscheuer N."/>
            <person name="Luecker S."/>
            <person name="Lage O.M."/>
            <person name="Pohl T."/>
            <person name="Merkel B.J."/>
            <person name="Hornburger P."/>
            <person name="Mueller R.-W."/>
            <person name="Bruemmer F."/>
            <person name="Labrenz M."/>
            <person name="Spormann A.M."/>
            <person name="Op den Camp H."/>
            <person name="Overmann J."/>
            <person name="Amann R."/>
            <person name="Jetten M.S.M."/>
            <person name="Mascher T."/>
            <person name="Medema M.H."/>
            <person name="Devos D.P."/>
            <person name="Kaster A.-K."/>
            <person name="Ovreas L."/>
            <person name="Rohde M."/>
            <person name="Galperin M.Y."/>
            <person name="Jogler C."/>
        </authorList>
    </citation>
    <scope>NUCLEOTIDE SEQUENCE [LARGE SCALE GENOMIC DNA]</scope>
    <source>
        <strain evidence="10 11">KS4</strain>
    </source>
</reference>
<evidence type="ECO:0000256" key="9">
    <source>
        <dbReference type="SAM" id="Phobius"/>
    </source>
</evidence>
<feature type="transmembrane region" description="Helical" evidence="9">
    <location>
        <begin position="377"/>
        <end position="394"/>
    </location>
</feature>
<feature type="transmembrane region" description="Helical" evidence="9">
    <location>
        <begin position="446"/>
        <end position="464"/>
    </location>
</feature>
<comment type="subcellular location">
    <subcellularLocation>
        <location evidence="1 8">Cell membrane</location>
        <topology evidence="1 8">Multi-pass membrane protein</topology>
    </subcellularLocation>
</comment>
<dbReference type="InterPro" id="IPR045018">
    <property type="entry name" value="Azg-like"/>
</dbReference>
<feature type="transmembrane region" description="Helical" evidence="9">
    <location>
        <begin position="349"/>
        <end position="371"/>
    </location>
</feature>
<dbReference type="InterPro" id="IPR006043">
    <property type="entry name" value="NCS2"/>
</dbReference>
<proteinExistence type="inferred from homology"/>
<keyword evidence="5 8" id="KW-0812">Transmembrane</keyword>
<evidence type="ECO:0000256" key="2">
    <source>
        <dbReference type="ARBA" id="ARBA00005697"/>
    </source>
</evidence>
<comment type="similarity">
    <text evidence="2 8">Belongs to the nucleobase:cation symporter-2 (NCS2) (TC 2.A.40) family. Azg-like subfamily.</text>
</comment>
<name>A0A517YXW5_9BACT</name>
<evidence type="ECO:0000256" key="4">
    <source>
        <dbReference type="ARBA" id="ARBA00022475"/>
    </source>
</evidence>
<organism evidence="10 11">
    <name type="scientific">Poriferisphaera corsica</name>
    <dbReference type="NCBI Taxonomy" id="2528020"/>
    <lineage>
        <taxon>Bacteria</taxon>
        <taxon>Pseudomonadati</taxon>
        <taxon>Planctomycetota</taxon>
        <taxon>Phycisphaerae</taxon>
        <taxon>Phycisphaerales</taxon>
        <taxon>Phycisphaeraceae</taxon>
        <taxon>Poriferisphaera</taxon>
    </lineage>
</organism>
<keyword evidence="7 8" id="KW-0472">Membrane</keyword>
<dbReference type="GO" id="GO:0005345">
    <property type="term" value="F:purine nucleobase transmembrane transporter activity"/>
    <property type="evidence" value="ECO:0007669"/>
    <property type="project" value="TreeGrafter"/>
</dbReference>
<dbReference type="RefSeq" id="WP_145079845.1">
    <property type="nucleotide sequence ID" value="NZ_CP036425.1"/>
</dbReference>
<dbReference type="Pfam" id="PF00860">
    <property type="entry name" value="Xan_ur_permease"/>
    <property type="match status" value="1"/>
</dbReference>
<evidence type="ECO:0000256" key="8">
    <source>
        <dbReference type="PIRNR" id="PIRNR005353"/>
    </source>
</evidence>
<dbReference type="EMBL" id="CP036425">
    <property type="protein sequence ID" value="QDU35070.1"/>
    <property type="molecule type" value="Genomic_DNA"/>
</dbReference>
<dbReference type="KEGG" id="pcor:KS4_31480"/>
<keyword evidence="6 8" id="KW-1133">Transmembrane helix</keyword>
<evidence type="ECO:0000313" key="11">
    <source>
        <dbReference type="Proteomes" id="UP000317369"/>
    </source>
</evidence>
<evidence type="ECO:0000256" key="3">
    <source>
        <dbReference type="ARBA" id="ARBA00022448"/>
    </source>
</evidence>
<accession>A0A517YXW5</accession>
<feature type="transmembrane region" description="Helical" evidence="9">
    <location>
        <begin position="264"/>
        <end position="282"/>
    </location>
</feature>
<keyword evidence="11" id="KW-1185">Reference proteome</keyword>
<dbReference type="PIRSF" id="PIRSF005353">
    <property type="entry name" value="PbuG"/>
    <property type="match status" value="1"/>
</dbReference>
<dbReference type="PANTHER" id="PTHR43337:SF1">
    <property type="entry name" value="XANTHINE_URACIL PERMEASE C887.17-RELATED"/>
    <property type="match status" value="1"/>
</dbReference>
<feature type="transmembrane region" description="Helical" evidence="9">
    <location>
        <begin position="198"/>
        <end position="218"/>
    </location>
</feature>
<keyword evidence="3 8" id="KW-0813">Transport</keyword>
<evidence type="ECO:0000256" key="1">
    <source>
        <dbReference type="ARBA" id="ARBA00004651"/>
    </source>
</evidence>